<sequence length="280" mass="30519">MYGDQNVSRTQFTNAIARPNSDWSYTVLRALNLFFRLTGNEKKAQPDDWAGDFDFCTPQTATGDRRRRERGSGSAVHLPSRLASSQSNILTDRMLLLSLAESIKRLKGLRAKAAAIAAKDDLCKRMVFDIQALINVADGGFGRDSPHEATVSSHRFRACSAEAAFAAEFPVGVEKRNAQRKLLETVLPNDTTGHNVVCSPPSVHGNKIDSPESNDSMLGNSNDQERINLTAATLPFEPIGEQEIVVSRDTLARIEAYAACLVDSASQYLDGVGSLYPISS</sequence>
<proteinExistence type="predicted"/>
<reference evidence="1 2" key="1">
    <citation type="journal article" date="2021" name="Nat. Commun.">
        <title>Genetic determinants of endophytism in the Arabidopsis root mycobiome.</title>
        <authorList>
            <person name="Mesny F."/>
            <person name="Miyauchi S."/>
            <person name="Thiergart T."/>
            <person name="Pickel B."/>
            <person name="Atanasova L."/>
            <person name="Karlsson M."/>
            <person name="Huettel B."/>
            <person name="Barry K.W."/>
            <person name="Haridas S."/>
            <person name="Chen C."/>
            <person name="Bauer D."/>
            <person name="Andreopoulos W."/>
            <person name="Pangilinan J."/>
            <person name="LaButti K."/>
            <person name="Riley R."/>
            <person name="Lipzen A."/>
            <person name="Clum A."/>
            <person name="Drula E."/>
            <person name="Henrissat B."/>
            <person name="Kohler A."/>
            <person name="Grigoriev I.V."/>
            <person name="Martin F.M."/>
            <person name="Hacquard S."/>
        </authorList>
    </citation>
    <scope>NUCLEOTIDE SEQUENCE [LARGE SCALE GENOMIC DNA]</scope>
    <source>
        <strain evidence="1 2">MPI-SDFR-AT-0080</strain>
    </source>
</reference>
<evidence type="ECO:0000313" key="1">
    <source>
        <dbReference type="EMBL" id="KAH7014034.1"/>
    </source>
</evidence>
<accession>A0ABQ8FQU3</accession>
<protein>
    <submittedName>
        <fullName evidence="1">Uncharacterized protein</fullName>
    </submittedName>
</protein>
<keyword evidence="2" id="KW-1185">Reference proteome</keyword>
<dbReference type="EMBL" id="JAGTJR010000082">
    <property type="protein sequence ID" value="KAH7014034.1"/>
    <property type="molecule type" value="Genomic_DNA"/>
</dbReference>
<comment type="caution">
    <text evidence="1">The sequence shown here is derived from an EMBL/GenBank/DDBJ whole genome shotgun (WGS) entry which is preliminary data.</text>
</comment>
<evidence type="ECO:0000313" key="2">
    <source>
        <dbReference type="Proteomes" id="UP000774617"/>
    </source>
</evidence>
<organism evidence="1 2">
    <name type="scientific">Macrophomina phaseolina</name>
    <dbReference type="NCBI Taxonomy" id="35725"/>
    <lineage>
        <taxon>Eukaryota</taxon>
        <taxon>Fungi</taxon>
        <taxon>Dikarya</taxon>
        <taxon>Ascomycota</taxon>
        <taxon>Pezizomycotina</taxon>
        <taxon>Dothideomycetes</taxon>
        <taxon>Dothideomycetes incertae sedis</taxon>
        <taxon>Botryosphaeriales</taxon>
        <taxon>Botryosphaeriaceae</taxon>
        <taxon>Macrophomina</taxon>
    </lineage>
</organism>
<dbReference type="Proteomes" id="UP000774617">
    <property type="component" value="Unassembled WGS sequence"/>
</dbReference>
<gene>
    <name evidence="1" type="ORF">B0J12DRAFT_705840</name>
</gene>
<name>A0ABQ8FQU3_9PEZI</name>